<gene>
    <name evidence="1" type="ORF">BC739_004024</name>
</gene>
<protein>
    <submittedName>
        <fullName evidence="1">Uncharacterized protein</fullName>
    </submittedName>
</protein>
<comment type="caution">
    <text evidence="1">The sequence shown here is derived from an EMBL/GenBank/DDBJ whole genome shotgun (WGS) entry which is preliminary data.</text>
</comment>
<name>A0ABR6BIV4_9PSEU</name>
<dbReference type="Proteomes" id="UP000517916">
    <property type="component" value="Unassembled WGS sequence"/>
</dbReference>
<accession>A0ABR6BIV4</accession>
<proteinExistence type="predicted"/>
<dbReference type="RefSeq" id="WP_182838030.1">
    <property type="nucleotide sequence ID" value="NZ_BAAABQ010000091.1"/>
</dbReference>
<evidence type="ECO:0000313" key="2">
    <source>
        <dbReference type="Proteomes" id="UP000517916"/>
    </source>
</evidence>
<sequence>MAVLLLNTLDVPDEFRLGDTDRRVAYSGVSHLTWNPVILSAQYDDLSILTPTPDHLVQCVADSPGDSTHGVPGLRAEAVENDGEALVLRHVPTGALLRFRYFEYYNHRRRKPSWFFDTHFAAMRRDCAIGPRERAVLDAVPPIHADAEYLLAGVTARLTCWHKQEGWAVSRLVHDDIAHRGRDKDYWPFLHLWGEGTEWVLRWGGLGSVPPADVAHALTHEIVGLKGARAVVKGANQSEVRFGKARLVLERPRTEYSDLFGRWSRAR</sequence>
<reference evidence="1 2" key="1">
    <citation type="submission" date="2020-08" db="EMBL/GenBank/DDBJ databases">
        <title>Genomic Encyclopedia of Archaeal and Bacterial Type Strains, Phase II (KMG-II): from individual species to whole genera.</title>
        <authorList>
            <person name="Goeker M."/>
        </authorList>
    </citation>
    <scope>NUCLEOTIDE SEQUENCE [LARGE SCALE GENOMIC DNA]</scope>
    <source>
        <strain evidence="1 2">DSM 43850</strain>
    </source>
</reference>
<evidence type="ECO:0000313" key="1">
    <source>
        <dbReference type="EMBL" id="MBA8926818.1"/>
    </source>
</evidence>
<keyword evidence="2" id="KW-1185">Reference proteome</keyword>
<organism evidence="1 2">
    <name type="scientific">Kutzneria viridogrisea</name>
    <dbReference type="NCBI Taxonomy" id="47990"/>
    <lineage>
        <taxon>Bacteria</taxon>
        <taxon>Bacillati</taxon>
        <taxon>Actinomycetota</taxon>
        <taxon>Actinomycetes</taxon>
        <taxon>Pseudonocardiales</taxon>
        <taxon>Pseudonocardiaceae</taxon>
        <taxon>Kutzneria</taxon>
    </lineage>
</organism>
<dbReference type="EMBL" id="JACJID010000003">
    <property type="protein sequence ID" value="MBA8926818.1"/>
    <property type="molecule type" value="Genomic_DNA"/>
</dbReference>